<dbReference type="RefSeq" id="WP_013345049.1">
    <property type="nucleotide sequence ID" value="NC_014541.1"/>
</dbReference>
<evidence type="ECO:0008006" key="12">
    <source>
        <dbReference type="Google" id="ProtNLM"/>
    </source>
</evidence>
<evidence type="ECO:0000256" key="2">
    <source>
        <dbReference type="ARBA" id="ARBA00005236"/>
    </source>
</evidence>
<dbReference type="InterPro" id="IPR003838">
    <property type="entry name" value="ABC3_permease_C"/>
</dbReference>
<evidence type="ECO:0000256" key="4">
    <source>
        <dbReference type="ARBA" id="ARBA00022692"/>
    </source>
</evidence>
<evidence type="ECO:0000256" key="7">
    <source>
        <dbReference type="SAM" id="Phobius"/>
    </source>
</evidence>
<dbReference type="KEGG" id="fbl:Fbal_1539"/>
<dbReference type="PANTHER" id="PTHR30489">
    <property type="entry name" value="LIPOPROTEIN-RELEASING SYSTEM TRANSMEMBRANE PROTEIN LOLE"/>
    <property type="match status" value="1"/>
</dbReference>
<comment type="similarity">
    <text evidence="2">Belongs to the ABC-4 integral membrane protein family. LolC/E subfamily.</text>
</comment>
<name>E1SPB8_FERBD</name>
<comment type="subcellular location">
    <subcellularLocation>
        <location evidence="1">Cell membrane</location>
        <topology evidence="1">Multi-pass membrane protein</topology>
    </subcellularLocation>
</comment>
<dbReference type="GO" id="GO:0044874">
    <property type="term" value="P:lipoprotein localization to outer membrane"/>
    <property type="evidence" value="ECO:0007669"/>
    <property type="project" value="TreeGrafter"/>
</dbReference>
<evidence type="ECO:0000256" key="5">
    <source>
        <dbReference type="ARBA" id="ARBA00022989"/>
    </source>
</evidence>
<dbReference type="OrthoDB" id="9770036at2"/>
<evidence type="ECO:0000313" key="10">
    <source>
        <dbReference type="EMBL" id="ADN75743.1"/>
    </source>
</evidence>
<dbReference type="GeneID" id="67181755"/>
<dbReference type="STRING" id="550540.Fbal_1539"/>
<dbReference type="HOGENOM" id="CLU_000604_8_6_6"/>
<keyword evidence="5 7" id="KW-1133">Transmembrane helix</keyword>
<evidence type="ECO:0000256" key="1">
    <source>
        <dbReference type="ARBA" id="ARBA00004651"/>
    </source>
</evidence>
<dbReference type="EMBL" id="CP002209">
    <property type="protein sequence ID" value="ADN75743.1"/>
    <property type="molecule type" value="Genomic_DNA"/>
</dbReference>
<accession>E1SPB8</accession>
<protein>
    <recommendedName>
        <fullName evidence="12">ABC3 transporter permease protein domain-containing protein</fullName>
    </recommendedName>
</protein>
<keyword evidence="6 7" id="KW-0472">Membrane</keyword>
<dbReference type="Pfam" id="PF12704">
    <property type="entry name" value="MacB_PCD"/>
    <property type="match status" value="1"/>
</dbReference>
<dbReference type="AlphaFoldDB" id="E1SPB8"/>
<reference evidence="10 11" key="1">
    <citation type="journal article" date="2010" name="Stand. Genomic Sci.">
        <title>Complete genome sequence of Ferrimonas balearica type strain (PAT).</title>
        <authorList>
            <person name="Nolan M."/>
            <person name="Sikorski J."/>
            <person name="Davenport K."/>
            <person name="Lucas S."/>
            <person name="Glavina Del Rio T."/>
            <person name="Tice H."/>
            <person name="Cheng J."/>
            <person name="Goodwin L."/>
            <person name="Pitluck S."/>
            <person name="Liolios K."/>
            <person name="Ivanova N."/>
            <person name="Mavromatis K."/>
            <person name="Ovchinnikova G."/>
            <person name="Pati A."/>
            <person name="Chen A."/>
            <person name="Palaniappan K."/>
            <person name="Land M."/>
            <person name="Hauser L."/>
            <person name="Chang Y."/>
            <person name="Jeffries C."/>
            <person name="Tapia R."/>
            <person name="Brettin T."/>
            <person name="Detter J."/>
            <person name="Han C."/>
            <person name="Yasawong M."/>
            <person name="Rohde M."/>
            <person name="Tindall B."/>
            <person name="Goker M."/>
            <person name="Woyke T."/>
            <person name="Bristow J."/>
            <person name="Eisen J."/>
            <person name="Markowitz V."/>
            <person name="Hugenholtz P."/>
            <person name="Kyrpides N."/>
            <person name="Klenk H."/>
            <person name="Lapidus A."/>
        </authorList>
    </citation>
    <scope>NUCLEOTIDE SEQUENCE [LARGE SCALE GENOMIC DNA]</scope>
    <source>
        <strain evidence="11">DSM 9799 / CCM 4581 / KCTC 23876 / PAT</strain>
    </source>
</reference>
<dbReference type="eggNOG" id="COG4591">
    <property type="taxonomic scope" value="Bacteria"/>
</dbReference>
<dbReference type="GO" id="GO:0098797">
    <property type="term" value="C:plasma membrane protein complex"/>
    <property type="evidence" value="ECO:0007669"/>
    <property type="project" value="TreeGrafter"/>
</dbReference>
<evidence type="ECO:0000256" key="3">
    <source>
        <dbReference type="ARBA" id="ARBA00022475"/>
    </source>
</evidence>
<feature type="domain" description="ABC3 transporter permease C-terminal" evidence="8">
    <location>
        <begin position="271"/>
        <end position="401"/>
    </location>
</feature>
<sequence length="409" mass="43955">MLVKLAWRNLWRNRLRTGIMLAAMVFGLLGVIVMIGFISGLYSNMIQNAIAWQTSHLQIHSRNYLDHPDIQDTLANPDAITALLSDSPTVEGWSARLVVDGMVASARSTRGIRINGVVPEAEASVSPVARHVREGQWLDAEGRNPVVVSVKTAERLRLKLGSKVVLTFTGPDGEVSGAAFRVRGLFKSPISAFDDSQLFVRRSDLAALAQLDGVHEIAVVTEDGAEANGPATAQLIQQLRTLDDANSVRDWQAVQPMLAAILSQMGVSNAIILAIYVLAMSFGIVNLMLMSVFERTREFGVLMAVGMTKPRVLLLILLEAGLLGLCGGILGVVTSVGVIALLGHTGIPLGAMADGLAAFGADTQLYPEVTRSDYLMVLTTVLAASLLSALYPARQILRQHPAEAMAHRH</sequence>
<dbReference type="InterPro" id="IPR025857">
    <property type="entry name" value="MacB_PCD"/>
</dbReference>
<feature type="transmembrane region" description="Helical" evidence="7">
    <location>
        <begin position="313"/>
        <end position="342"/>
    </location>
</feature>
<organism evidence="10 11">
    <name type="scientific">Ferrimonas balearica (strain DSM 9799 / CCM 4581 / KCTC 23876 / PAT)</name>
    <dbReference type="NCBI Taxonomy" id="550540"/>
    <lineage>
        <taxon>Bacteria</taxon>
        <taxon>Pseudomonadati</taxon>
        <taxon>Pseudomonadota</taxon>
        <taxon>Gammaproteobacteria</taxon>
        <taxon>Alteromonadales</taxon>
        <taxon>Ferrimonadaceae</taxon>
        <taxon>Ferrimonas</taxon>
    </lineage>
</organism>
<feature type="transmembrane region" description="Helical" evidence="7">
    <location>
        <begin position="21"/>
        <end position="42"/>
    </location>
</feature>
<dbReference type="Proteomes" id="UP000006683">
    <property type="component" value="Chromosome"/>
</dbReference>
<keyword evidence="4 7" id="KW-0812">Transmembrane</keyword>
<proteinExistence type="inferred from homology"/>
<keyword evidence="11" id="KW-1185">Reference proteome</keyword>
<dbReference type="InterPro" id="IPR051447">
    <property type="entry name" value="Lipoprotein-release_system"/>
</dbReference>
<gene>
    <name evidence="10" type="ordered locus">Fbal_1539</name>
</gene>
<evidence type="ECO:0000313" key="11">
    <source>
        <dbReference type="Proteomes" id="UP000006683"/>
    </source>
</evidence>
<keyword evidence="3" id="KW-1003">Cell membrane</keyword>
<feature type="transmembrane region" description="Helical" evidence="7">
    <location>
        <begin position="270"/>
        <end position="293"/>
    </location>
</feature>
<feature type="transmembrane region" description="Helical" evidence="7">
    <location>
        <begin position="374"/>
        <end position="393"/>
    </location>
</feature>
<dbReference type="PANTHER" id="PTHR30489:SF0">
    <property type="entry name" value="LIPOPROTEIN-RELEASING SYSTEM TRANSMEMBRANE PROTEIN LOLE"/>
    <property type="match status" value="1"/>
</dbReference>
<evidence type="ECO:0000259" key="8">
    <source>
        <dbReference type="Pfam" id="PF02687"/>
    </source>
</evidence>
<evidence type="ECO:0000259" key="9">
    <source>
        <dbReference type="Pfam" id="PF12704"/>
    </source>
</evidence>
<dbReference type="Pfam" id="PF02687">
    <property type="entry name" value="FtsX"/>
    <property type="match status" value="1"/>
</dbReference>
<evidence type="ECO:0000256" key="6">
    <source>
        <dbReference type="ARBA" id="ARBA00023136"/>
    </source>
</evidence>
<feature type="domain" description="MacB-like periplasmic core" evidence="9">
    <location>
        <begin position="17"/>
        <end position="227"/>
    </location>
</feature>